<keyword evidence="3" id="KW-0342">GTP-binding</keyword>
<dbReference type="Proteomes" id="UP000831796">
    <property type="component" value="Chromosome"/>
</dbReference>
<organism evidence="5 6">
    <name type="scientific">Hymenobacter cellulosilyticus</name>
    <dbReference type="NCBI Taxonomy" id="2932248"/>
    <lineage>
        <taxon>Bacteria</taxon>
        <taxon>Pseudomonadati</taxon>
        <taxon>Bacteroidota</taxon>
        <taxon>Cytophagia</taxon>
        <taxon>Cytophagales</taxon>
        <taxon>Hymenobacteraceae</taxon>
        <taxon>Hymenobacter</taxon>
    </lineage>
</organism>
<evidence type="ECO:0000256" key="2">
    <source>
        <dbReference type="ARBA" id="ARBA00022801"/>
    </source>
</evidence>
<dbReference type="KEGG" id="hcu:MUN79_18975"/>
<keyword evidence="1" id="KW-0547">Nucleotide-binding</keyword>
<dbReference type="AlphaFoldDB" id="A0A8T9Q1I5"/>
<evidence type="ECO:0000313" key="5">
    <source>
        <dbReference type="EMBL" id="UOQ70762.1"/>
    </source>
</evidence>
<dbReference type="GO" id="GO:0005525">
    <property type="term" value="F:GTP binding"/>
    <property type="evidence" value="ECO:0007669"/>
    <property type="project" value="UniProtKB-KW"/>
</dbReference>
<name>A0A8T9Q1I5_9BACT</name>
<dbReference type="InterPro" id="IPR016176">
    <property type="entry name" value="Cbl-dep_enz_cat"/>
</dbReference>
<keyword evidence="6" id="KW-1185">Reference proteome</keyword>
<sequence length="69" mass="7880">MYVKKGIILLNILHNRHAAQTETRLKQIQQVAIQNDNLFAELMETVKYCSLGQITNALFEVGGQYRGNM</sequence>
<proteinExistence type="predicted"/>
<dbReference type="GO" id="GO:0016787">
    <property type="term" value="F:hydrolase activity"/>
    <property type="evidence" value="ECO:0007669"/>
    <property type="project" value="UniProtKB-KW"/>
</dbReference>
<gene>
    <name evidence="5" type="ORF">MUN79_18975</name>
</gene>
<evidence type="ECO:0000256" key="1">
    <source>
        <dbReference type="ARBA" id="ARBA00022741"/>
    </source>
</evidence>
<evidence type="ECO:0000256" key="4">
    <source>
        <dbReference type="ARBA" id="ARBA00023186"/>
    </source>
</evidence>
<evidence type="ECO:0000313" key="6">
    <source>
        <dbReference type="Proteomes" id="UP000831796"/>
    </source>
</evidence>
<keyword evidence="4" id="KW-0143">Chaperone</keyword>
<dbReference type="Gene3D" id="3.20.20.240">
    <property type="entry name" value="Methylmalonyl-CoA mutase"/>
    <property type="match status" value="1"/>
</dbReference>
<evidence type="ECO:0008006" key="7">
    <source>
        <dbReference type="Google" id="ProtNLM"/>
    </source>
</evidence>
<accession>A0A8T9Q1I5</accession>
<dbReference type="SUPFAM" id="SSF51703">
    <property type="entry name" value="Cobalamin (vitamin B12)-dependent enzymes"/>
    <property type="match status" value="1"/>
</dbReference>
<reference evidence="5" key="1">
    <citation type="submission" date="2022-04" db="EMBL/GenBank/DDBJ databases">
        <title>Hymenobacter sp. isolated from the air.</title>
        <authorList>
            <person name="Won M."/>
            <person name="Lee C.-M."/>
            <person name="Woen H.-Y."/>
            <person name="Kwon S.-W."/>
        </authorList>
    </citation>
    <scope>NUCLEOTIDE SEQUENCE</scope>
    <source>
        <strain evidence="5">5116S-3</strain>
    </source>
</reference>
<dbReference type="EMBL" id="CP095046">
    <property type="protein sequence ID" value="UOQ70762.1"/>
    <property type="molecule type" value="Genomic_DNA"/>
</dbReference>
<dbReference type="PANTHER" id="PTHR43087:SF1">
    <property type="entry name" value="LAO_AO TRANSPORT SYSTEM ATPASE"/>
    <property type="match status" value="1"/>
</dbReference>
<dbReference type="InterPro" id="IPR052040">
    <property type="entry name" value="GTPase/Isobutyryl-CoA_mutase"/>
</dbReference>
<keyword evidence="2" id="KW-0378">Hydrolase</keyword>
<protein>
    <recommendedName>
        <fullName evidence="7">Methylmalonyl-CoA mutase domain-containing protein</fullName>
    </recommendedName>
</protein>
<evidence type="ECO:0000256" key="3">
    <source>
        <dbReference type="ARBA" id="ARBA00023134"/>
    </source>
</evidence>
<dbReference type="RefSeq" id="WP_244674180.1">
    <property type="nucleotide sequence ID" value="NZ_CP095046.1"/>
</dbReference>
<dbReference type="GO" id="GO:0031419">
    <property type="term" value="F:cobalamin binding"/>
    <property type="evidence" value="ECO:0007669"/>
    <property type="project" value="InterPro"/>
</dbReference>
<dbReference type="PANTHER" id="PTHR43087">
    <property type="entry name" value="LYSINE/ARGININE/ORNITHINE TRANSPORT SYSTEM KINASE"/>
    <property type="match status" value="1"/>
</dbReference>